<sequence length="583" mass="66233">MNDSFLEKIISANKRYQERVEDSVHCAKSDPEYQQELLKLWNDKAGRVQNHVLPNGTSIPLIALPEIDHPVQVARYQGEWGFPGEFPFGLSIYPQAFLIVEGKRGHEEPTRLFAGLGSPEMTNERFHYIVSGQQSKRLSTAFDTNTLLGRGSDDPDYFYDIGEGGVSVCTYEDVKTLYQGFLKEDVSISMTINGPSLWVTAARLKAAQEAGLDLKQVRGTSQTDPCKEDDAQNELLFPLDKSICLAMDMFEWCLENAPMYYPINVSGYHIEQKGATPIQQAAFTLANGFVYVEEALKRGLDINHVGRRLPFFFTSGTDFEYIALLSAARRFWAVAMRDVYGAKDPSAQKLKAHIQTSGRSLHEREYLNNITRTALELFYALLNYPQALHSNSYDEPFTIPTEKSVRIASDAQAILLEEMGGFKDMMGFLSDSSGRYQAYRTVLGGILDYFRQINDLGGVLEAKAEGFFRDEISRSSARYEEQLESGRRRIVAVNCYPRSEEERPNVERTEISNALKRERAQKVKRFKKNRNPLHVRESLRRLKETASKGGNVFAVTLDTVKEVTLDEWTRALQEVYGLYRRKL</sequence>
<dbReference type="InterPro" id="IPR006099">
    <property type="entry name" value="MeMalonylCoA_mutase_a/b_cat"/>
</dbReference>
<dbReference type="SUPFAM" id="SSF51703">
    <property type="entry name" value="Cobalamin (vitamin B12)-dependent enzymes"/>
    <property type="match status" value="1"/>
</dbReference>
<dbReference type="NCBIfam" id="TIGR00641">
    <property type="entry name" value="acid_CoA_mut_N"/>
    <property type="match status" value="1"/>
</dbReference>
<keyword evidence="4" id="KW-1185">Reference proteome</keyword>
<dbReference type="Pfam" id="PF01642">
    <property type="entry name" value="MM_CoA_mutase"/>
    <property type="match status" value="1"/>
</dbReference>
<evidence type="ECO:0000256" key="1">
    <source>
        <dbReference type="ARBA" id="ARBA00023235"/>
    </source>
</evidence>
<evidence type="ECO:0000259" key="2">
    <source>
        <dbReference type="Pfam" id="PF01642"/>
    </source>
</evidence>
<keyword evidence="1 3" id="KW-0413">Isomerase</keyword>
<dbReference type="InterPro" id="IPR016176">
    <property type="entry name" value="Cbl-dep_enz_cat"/>
</dbReference>
<reference evidence="3 4" key="1">
    <citation type="journal article" date="2013" name="Front. Microbiol.">
        <title>The genome of Nitrospina gracilis illuminates the metabolism and evolution of the major marine nitrite oxidizer.</title>
        <authorList>
            <person name="Luecker S."/>
            <person name="Nowka B."/>
            <person name="Rattei T."/>
            <person name="Spieck E."/>
            <person name="and Daims H."/>
        </authorList>
    </citation>
    <scope>NUCLEOTIDE SEQUENCE [LARGE SCALE GENOMIC DNA]</scope>
    <source>
        <strain evidence="3 4">3/211</strain>
    </source>
</reference>
<feature type="domain" description="Methylmalonyl-CoA mutase alpha/beta chain catalytic" evidence="2">
    <location>
        <begin position="72"/>
        <end position="577"/>
    </location>
</feature>
<dbReference type="FunCoup" id="M1YIW8">
    <property type="interactions" value="359"/>
</dbReference>
<dbReference type="EC" id="5.4.99.2" evidence="3"/>
<accession>M1YIW8</accession>
<dbReference type="STRING" id="1266370.NITGR_290047"/>
<dbReference type="AlphaFoldDB" id="M1YIW8"/>
<evidence type="ECO:0000313" key="3">
    <source>
        <dbReference type="EMBL" id="CCQ90448.1"/>
    </source>
</evidence>
<dbReference type="InterPro" id="IPR006098">
    <property type="entry name" value="MMCoA_mutase_a_cat"/>
</dbReference>
<dbReference type="HOGENOM" id="CLU_009523_5_1_0"/>
<organism evidence="3 4">
    <name type="scientific">Nitrospina gracilis (strain 3/211)</name>
    <dbReference type="NCBI Taxonomy" id="1266370"/>
    <lineage>
        <taxon>Bacteria</taxon>
        <taxon>Pseudomonadati</taxon>
        <taxon>Nitrospinota/Tectimicrobiota group</taxon>
        <taxon>Nitrospinota</taxon>
        <taxon>Nitrospinia</taxon>
        <taxon>Nitrospinales</taxon>
        <taxon>Nitrospinaceae</taxon>
        <taxon>Nitrospina</taxon>
    </lineage>
</organism>
<gene>
    <name evidence="3" type="ORF">NITGR_290047</name>
</gene>
<dbReference type="GO" id="GO:0004494">
    <property type="term" value="F:methylmalonyl-CoA mutase activity"/>
    <property type="evidence" value="ECO:0007669"/>
    <property type="project" value="UniProtKB-EC"/>
</dbReference>
<dbReference type="Proteomes" id="UP000011704">
    <property type="component" value="Unassembled WGS sequence"/>
</dbReference>
<dbReference type="PANTHER" id="PTHR48101:SF1">
    <property type="entry name" value="METHYLMALONYL-COA MUTASE, LARGE SUBUNIT"/>
    <property type="match status" value="1"/>
</dbReference>
<proteinExistence type="predicted"/>
<name>M1YIW8_NITG3</name>
<protein>
    <submittedName>
        <fullName evidence="3">Methylmalonyl-CoA mutase, large subunit</fullName>
        <ecNumber evidence="3">5.4.99.2</ecNumber>
    </submittedName>
</protein>
<evidence type="ECO:0000313" key="4">
    <source>
        <dbReference type="Proteomes" id="UP000011704"/>
    </source>
</evidence>
<comment type="caution">
    <text evidence="3">The sequence shown here is derived from an EMBL/GenBank/DDBJ whole genome shotgun (WGS) entry which is preliminary data.</text>
</comment>
<dbReference type="EMBL" id="CAQJ01000032">
    <property type="protein sequence ID" value="CCQ90448.1"/>
    <property type="molecule type" value="Genomic_DNA"/>
</dbReference>
<dbReference type="InParanoid" id="M1YIW8"/>
<dbReference type="GO" id="GO:0031419">
    <property type="term" value="F:cobalamin binding"/>
    <property type="evidence" value="ECO:0007669"/>
    <property type="project" value="InterPro"/>
</dbReference>
<dbReference type="RefSeq" id="WP_005007938.1">
    <property type="nucleotide sequence ID" value="NZ_HG422173.1"/>
</dbReference>
<dbReference type="Gene3D" id="3.20.20.240">
    <property type="entry name" value="Methylmalonyl-CoA mutase"/>
    <property type="match status" value="1"/>
</dbReference>
<dbReference type="PANTHER" id="PTHR48101">
    <property type="entry name" value="METHYLMALONYL-COA MUTASE, MITOCHONDRIAL-RELATED"/>
    <property type="match status" value="1"/>
</dbReference>